<organism evidence="1 2">
    <name type="scientific">Candidatus Marinarcus aquaticus</name>
    <dbReference type="NCBI Taxonomy" id="2044504"/>
    <lineage>
        <taxon>Bacteria</taxon>
        <taxon>Pseudomonadati</taxon>
        <taxon>Campylobacterota</taxon>
        <taxon>Epsilonproteobacteria</taxon>
        <taxon>Campylobacterales</taxon>
        <taxon>Arcobacteraceae</taxon>
        <taxon>Candidatus Marinarcus</taxon>
    </lineage>
</organism>
<comment type="caution">
    <text evidence="1">The sequence shown here is derived from an EMBL/GenBank/DDBJ whole genome shotgun (WGS) entry which is preliminary data.</text>
</comment>
<dbReference type="AlphaFoldDB" id="A0A4V1LNW1"/>
<sequence>MIHEIVENRDYKQMVRLQIKEVMTFLLNSNQEFAITANVKGITFHPQLPTSILDQLSNFSLFVLSNYTYSTIKIDNEFLYFEAGFGKENFGSQVKIPLTGIFQIIIDESIIYINPIATFDKFFEKEKLEKKSMDVFKNNPHNKKLVDKGHQK</sequence>
<evidence type="ECO:0008006" key="3">
    <source>
        <dbReference type="Google" id="ProtNLM"/>
    </source>
</evidence>
<reference evidence="1 2" key="1">
    <citation type="submission" date="2017-10" db="EMBL/GenBank/DDBJ databases">
        <title>Genomics of the genus Arcobacter.</title>
        <authorList>
            <person name="Perez-Cataluna A."/>
            <person name="Figueras M.J."/>
        </authorList>
    </citation>
    <scope>NUCLEOTIDE SEQUENCE [LARGE SCALE GENOMIC DNA]</scope>
    <source>
        <strain evidence="1 2">CECT 8987</strain>
    </source>
</reference>
<proteinExistence type="predicted"/>
<keyword evidence="2" id="KW-1185">Reference proteome</keyword>
<name>A0A4V1LNW1_9BACT</name>
<dbReference type="EMBL" id="PDKN01000005">
    <property type="protein sequence ID" value="RXJ56442.1"/>
    <property type="molecule type" value="Genomic_DNA"/>
</dbReference>
<dbReference type="OrthoDB" id="5333999at2"/>
<evidence type="ECO:0000313" key="2">
    <source>
        <dbReference type="Proteomes" id="UP000290657"/>
    </source>
</evidence>
<gene>
    <name evidence="1" type="ORF">CRV04_08475</name>
</gene>
<dbReference type="Proteomes" id="UP000290657">
    <property type="component" value="Unassembled WGS sequence"/>
</dbReference>
<evidence type="ECO:0000313" key="1">
    <source>
        <dbReference type="EMBL" id="RXJ56442.1"/>
    </source>
</evidence>
<protein>
    <recommendedName>
        <fullName evidence="3">Stringent starvation protein B</fullName>
    </recommendedName>
</protein>
<dbReference type="RefSeq" id="WP_128996416.1">
    <property type="nucleotide sequence ID" value="NZ_PDKN01000005.1"/>
</dbReference>
<accession>A0A4V1LNW1</accession>